<comment type="caution">
    <text evidence="1">The sequence shown here is derived from an EMBL/GenBank/DDBJ whole genome shotgun (WGS) entry which is preliminary data.</text>
</comment>
<name>A0A5N6L556_9ROSI</name>
<accession>A0A5N6L556</accession>
<dbReference type="AlphaFoldDB" id="A0A5N6L556"/>
<keyword evidence="2" id="KW-1185">Reference proteome</keyword>
<sequence length="59" mass="6926">MSNAKAKLMVGVASRIREKRGKHHKLDLQRLLLVGKDGKIIGKKRKKIKLRHTSKKWRR</sequence>
<proteinExistence type="predicted"/>
<dbReference type="EMBL" id="VIBQ01000104">
    <property type="protein sequence ID" value="KAB8784160.1"/>
    <property type="molecule type" value="Genomic_DNA"/>
</dbReference>
<organism evidence="1 2">
    <name type="scientific">Carpinus fangiana</name>
    <dbReference type="NCBI Taxonomy" id="176857"/>
    <lineage>
        <taxon>Eukaryota</taxon>
        <taxon>Viridiplantae</taxon>
        <taxon>Streptophyta</taxon>
        <taxon>Embryophyta</taxon>
        <taxon>Tracheophyta</taxon>
        <taxon>Spermatophyta</taxon>
        <taxon>Magnoliopsida</taxon>
        <taxon>eudicotyledons</taxon>
        <taxon>Gunneridae</taxon>
        <taxon>Pentapetalae</taxon>
        <taxon>rosids</taxon>
        <taxon>fabids</taxon>
        <taxon>Fagales</taxon>
        <taxon>Betulaceae</taxon>
        <taxon>Carpinus</taxon>
    </lineage>
</organism>
<gene>
    <name evidence="1" type="ORF">FH972_026688</name>
</gene>
<reference evidence="1 2" key="1">
    <citation type="submission" date="2019-06" db="EMBL/GenBank/DDBJ databases">
        <title>A chromosomal-level reference genome of Carpinus fangiana (Coryloideae, Betulaceae).</title>
        <authorList>
            <person name="Yang X."/>
            <person name="Wang Z."/>
            <person name="Zhang L."/>
            <person name="Hao G."/>
            <person name="Liu J."/>
            <person name="Yang Y."/>
        </authorList>
    </citation>
    <scope>NUCLEOTIDE SEQUENCE [LARGE SCALE GENOMIC DNA]</scope>
    <source>
        <strain evidence="1">Cfa_2016G</strain>
        <tissue evidence="1">Leaf</tissue>
    </source>
</reference>
<evidence type="ECO:0000313" key="1">
    <source>
        <dbReference type="EMBL" id="KAB8784160.1"/>
    </source>
</evidence>
<dbReference type="Proteomes" id="UP000327013">
    <property type="component" value="Unassembled WGS sequence"/>
</dbReference>
<protein>
    <submittedName>
        <fullName evidence="1">Uncharacterized protein</fullName>
    </submittedName>
</protein>
<evidence type="ECO:0000313" key="2">
    <source>
        <dbReference type="Proteomes" id="UP000327013"/>
    </source>
</evidence>